<evidence type="ECO:0000259" key="2">
    <source>
        <dbReference type="Pfam" id="PF05232"/>
    </source>
</evidence>
<dbReference type="EMBL" id="PISJ01000011">
    <property type="protein sequence ID" value="PKF34316.1"/>
    <property type="molecule type" value="Genomic_DNA"/>
</dbReference>
<feature type="transmembrane region" description="Helical" evidence="1">
    <location>
        <begin position="40"/>
        <end position="59"/>
    </location>
</feature>
<reference evidence="3 4" key="1">
    <citation type="submission" date="2017-12" db="EMBL/GenBank/DDBJ databases">
        <title>Draft Genome sequences of multiple microbial strains isolated from spacecraft associated surfaces.</title>
        <authorList>
            <person name="Seuylemezian A."/>
            <person name="Vaishampayan P."/>
            <person name="Venkateswaran K."/>
        </authorList>
    </citation>
    <scope>NUCLEOTIDE SEQUENCE [LARGE SCALE GENOMIC DNA]</scope>
    <source>
        <strain evidence="3 4">2P01AA</strain>
    </source>
</reference>
<feature type="transmembrane region" description="Helical" evidence="1">
    <location>
        <begin position="80"/>
        <end position="100"/>
    </location>
</feature>
<dbReference type="InterPro" id="IPR058208">
    <property type="entry name" value="PACE"/>
</dbReference>
<comment type="caution">
    <text evidence="3">The sequence shown here is derived from an EMBL/GenBank/DDBJ whole genome shotgun (WGS) entry which is preliminary data.</text>
</comment>
<protein>
    <recommendedName>
        <fullName evidence="2">Chlorhexidine efflux transporter domain-containing protein</fullName>
    </recommendedName>
</protein>
<dbReference type="AlphaFoldDB" id="A0A2N0WGJ5"/>
<organism evidence="3 4">
    <name type="scientific">Acinetobacter proteolyticus</name>
    <dbReference type="NCBI Taxonomy" id="1776741"/>
    <lineage>
        <taxon>Bacteria</taxon>
        <taxon>Pseudomonadati</taxon>
        <taxon>Pseudomonadota</taxon>
        <taxon>Gammaproteobacteria</taxon>
        <taxon>Moraxellales</taxon>
        <taxon>Moraxellaceae</taxon>
        <taxon>Acinetobacter</taxon>
    </lineage>
</organism>
<dbReference type="Proteomes" id="UP000233553">
    <property type="component" value="Unassembled WGS sequence"/>
</dbReference>
<dbReference type="Pfam" id="PF05232">
    <property type="entry name" value="BTP"/>
    <property type="match status" value="2"/>
</dbReference>
<name>A0A2N0WGJ5_9GAMM</name>
<evidence type="ECO:0000313" key="3">
    <source>
        <dbReference type="EMBL" id="PKF34316.1"/>
    </source>
</evidence>
<keyword evidence="1" id="KW-1133">Transmembrane helix</keyword>
<dbReference type="NCBIfam" id="NF033664">
    <property type="entry name" value="PACE_transport"/>
    <property type="match status" value="1"/>
</dbReference>
<feature type="transmembrane region" description="Helical" evidence="1">
    <location>
        <begin position="12"/>
        <end position="34"/>
    </location>
</feature>
<keyword evidence="1" id="KW-0472">Membrane</keyword>
<keyword evidence="1" id="KW-0812">Transmembrane</keyword>
<feature type="domain" description="Chlorhexidine efflux transporter" evidence="2">
    <location>
        <begin position="3"/>
        <end position="64"/>
    </location>
</feature>
<evidence type="ECO:0000256" key="1">
    <source>
        <dbReference type="SAM" id="Phobius"/>
    </source>
</evidence>
<accession>A0A2N0WGJ5</accession>
<feature type="domain" description="Chlorhexidine efflux transporter" evidence="2">
    <location>
        <begin position="71"/>
        <end position="133"/>
    </location>
</feature>
<dbReference type="InterPro" id="IPR007896">
    <property type="entry name" value="BTP_bacteria"/>
</dbReference>
<gene>
    <name evidence="3" type="ORF">CW311_07465</name>
</gene>
<feature type="transmembrane region" description="Helical" evidence="1">
    <location>
        <begin position="106"/>
        <end position="127"/>
    </location>
</feature>
<proteinExistence type="predicted"/>
<dbReference type="RefSeq" id="WP_101236127.1">
    <property type="nucleotide sequence ID" value="NZ_PISJ01000011.1"/>
</dbReference>
<sequence length="150" mass="17200">MQGTKRRVTYVFFYEVFNFFICAMVLAVLSGTTISHTGPLSILIAVIAVTVNFFYNAVFEMWEKKQTSKKRTVLRRLAHAIGFQIVLVMILIPLIAWWMQISLVKAFLLDFSLMVLIPCYTFVYNYFFDHIFGLPSHLLEPAALSAKTSS</sequence>
<evidence type="ECO:0000313" key="4">
    <source>
        <dbReference type="Proteomes" id="UP000233553"/>
    </source>
</evidence>